<comment type="caution">
    <text evidence="1">The sequence shown here is derived from an EMBL/GenBank/DDBJ whole genome shotgun (WGS) entry which is preliminary data.</text>
</comment>
<evidence type="ECO:0008006" key="3">
    <source>
        <dbReference type="Google" id="ProtNLM"/>
    </source>
</evidence>
<keyword evidence="2" id="KW-1185">Reference proteome</keyword>
<reference evidence="1 2" key="1">
    <citation type="submission" date="2023-02" db="EMBL/GenBank/DDBJ databases">
        <title>Dictyobacter halimunensis sp. nov., a new member of the class Ktedonobacteria from forest soil in a geothermal area.</title>
        <authorList>
            <person name="Rachmania M.K."/>
            <person name="Ningsih F."/>
            <person name="Sakai Y."/>
            <person name="Yabe S."/>
            <person name="Yokota A."/>
            <person name="Sjamsuridzal W."/>
        </authorList>
    </citation>
    <scope>NUCLEOTIDE SEQUENCE [LARGE SCALE GENOMIC DNA]</scope>
    <source>
        <strain evidence="1 2">S3.2.2.5</strain>
    </source>
</reference>
<gene>
    <name evidence="1" type="ORF">KDH_79820</name>
</gene>
<evidence type="ECO:0000313" key="1">
    <source>
        <dbReference type="EMBL" id="GLV61166.1"/>
    </source>
</evidence>
<evidence type="ECO:0000313" key="2">
    <source>
        <dbReference type="Proteomes" id="UP001344906"/>
    </source>
</evidence>
<proteinExistence type="predicted"/>
<sequence>METSPSEECRWSVEKQCSLQKQLVGMWSEDVWILKNPTRGTQYFRFLLTSTSLNTELKYAYWYKFDSGQWTWKEGGNQTRIRCFLNTFVQWLNAVLTHEHISSFMERKMDYWESSLRSYLVEKKQLKLRTVGPFLRANQEYIRYQSEDRHILLLHQIYNILCEAYDDRPDTEKDIWDMRKMGYAVNLTVSVNVKWIVSQALMEN</sequence>
<dbReference type="RefSeq" id="WP_338258577.1">
    <property type="nucleotide sequence ID" value="NZ_BSRI01000003.1"/>
</dbReference>
<protein>
    <recommendedName>
        <fullName evidence="3">Thiopeptide-type bacteriocin biosynthesis domain-containing protein</fullName>
    </recommendedName>
</protein>
<name>A0ABQ6G3R7_9CHLR</name>
<dbReference type="Proteomes" id="UP001344906">
    <property type="component" value="Unassembled WGS sequence"/>
</dbReference>
<accession>A0ABQ6G3R7</accession>
<organism evidence="1 2">
    <name type="scientific">Dictyobacter halimunensis</name>
    <dbReference type="NCBI Taxonomy" id="3026934"/>
    <lineage>
        <taxon>Bacteria</taxon>
        <taxon>Bacillati</taxon>
        <taxon>Chloroflexota</taxon>
        <taxon>Ktedonobacteria</taxon>
        <taxon>Ktedonobacterales</taxon>
        <taxon>Dictyobacteraceae</taxon>
        <taxon>Dictyobacter</taxon>
    </lineage>
</organism>
<dbReference type="EMBL" id="BSRI01000003">
    <property type="protein sequence ID" value="GLV61166.1"/>
    <property type="molecule type" value="Genomic_DNA"/>
</dbReference>